<dbReference type="RefSeq" id="WP_200556661.1">
    <property type="nucleotide sequence ID" value="NZ_JAEPES010000004.1"/>
</dbReference>
<organism evidence="7 8">
    <name type="scientific">Lacisediminihabitans changchengi</name>
    <dbReference type="NCBI Taxonomy" id="2787634"/>
    <lineage>
        <taxon>Bacteria</taxon>
        <taxon>Bacillati</taxon>
        <taxon>Actinomycetota</taxon>
        <taxon>Actinomycetes</taxon>
        <taxon>Micrococcales</taxon>
        <taxon>Microbacteriaceae</taxon>
        <taxon>Lacisediminihabitans</taxon>
    </lineage>
</organism>
<reference evidence="7" key="1">
    <citation type="submission" date="2021-01" db="EMBL/GenBank/DDBJ databases">
        <title>Lacisediminihabitans sp. nov. strain G11-30, isolated from Antarctic Soil.</title>
        <authorList>
            <person name="Li J."/>
        </authorList>
    </citation>
    <scope>NUCLEOTIDE SEQUENCE</scope>
    <source>
        <strain evidence="7">G11-30</strain>
    </source>
</reference>
<keyword evidence="2 6" id="KW-0732">Signal</keyword>
<evidence type="ECO:0000313" key="8">
    <source>
        <dbReference type="Proteomes" id="UP000636458"/>
    </source>
</evidence>
<feature type="signal peptide" evidence="6">
    <location>
        <begin position="1"/>
        <end position="20"/>
    </location>
</feature>
<comment type="caution">
    <text evidence="7">The sequence shown here is derived from an EMBL/GenBank/DDBJ whole genome shotgun (WGS) entry which is preliminary data.</text>
</comment>
<keyword evidence="8" id="KW-1185">Reference proteome</keyword>
<dbReference type="Pfam" id="PF01547">
    <property type="entry name" value="SBP_bac_1"/>
    <property type="match status" value="1"/>
</dbReference>
<keyword evidence="3" id="KW-0472">Membrane</keyword>
<evidence type="ECO:0000313" key="7">
    <source>
        <dbReference type="EMBL" id="MBK4348460.1"/>
    </source>
</evidence>
<keyword evidence="5" id="KW-0449">Lipoprotein</keyword>
<dbReference type="PANTHER" id="PTHR43649:SF33">
    <property type="entry name" value="POLYGALACTURONAN_RHAMNOGALACTURONAN-BINDING PROTEIN YTCQ"/>
    <property type="match status" value="1"/>
</dbReference>
<evidence type="ECO:0000256" key="2">
    <source>
        <dbReference type="ARBA" id="ARBA00022729"/>
    </source>
</evidence>
<proteinExistence type="predicted"/>
<dbReference type="EMBL" id="JAEPES010000004">
    <property type="protein sequence ID" value="MBK4348460.1"/>
    <property type="molecule type" value="Genomic_DNA"/>
</dbReference>
<dbReference type="Proteomes" id="UP000636458">
    <property type="component" value="Unassembled WGS sequence"/>
</dbReference>
<protein>
    <submittedName>
        <fullName evidence="7">Extracellular solute-binding protein</fullName>
    </submittedName>
</protein>
<sequence length="436" mass="46965">MAKKHIFATAAMAVVGLALAGCSGGGASSDNTIDGKPSGEITVLTQRTDLVNTTFKDYAAEFEKAYPGVTVKFEAIKDYEGQVKTRLNTKSYGDVLAIPNTVSPNQLSTFFEPLGSIDKLSKTYRFVTEQAYSGKGYGIAITGNAQGIVYNKKVWAAAGLSDLPTTPDEFLSDLKAIKSKTDAIPLYTNYKDGWPLTQWEGNRGIFGDENASEALITDKSPWKPGKYQYVTDGILFDAVHEKLTEADPTTTDWESSKGLLGSGKVATMVLGSWAVSQMQDAAKTAGASPDDIGYMPYPVQSKGKFYSTISGDYKNAISKYSQHKAAAWAWIKWFAAKSNYSYDQGGLSPLVDGKDAPIYTALKKAGTNFIEVKVPAGKKAAWESAEVKTSEVDLYGPIYRQKMVDIARGAAPGDKNSYFAELNKAWGQAVSDVAAG</sequence>
<evidence type="ECO:0000256" key="5">
    <source>
        <dbReference type="ARBA" id="ARBA00023288"/>
    </source>
</evidence>
<accession>A0A934SN61</accession>
<dbReference type="SUPFAM" id="SSF53850">
    <property type="entry name" value="Periplasmic binding protein-like II"/>
    <property type="match status" value="1"/>
</dbReference>
<evidence type="ECO:0000256" key="4">
    <source>
        <dbReference type="ARBA" id="ARBA00023139"/>
    </source>
</evidence>
<gene>
    <name evidence="7" type="ORF">IV501_12505</name>
</gene>
<dbReference type="Gene3D" id="3.40.190.10">
    <property type="entry name" value="Periplasmic binding protein-like II"/>
    <property type="match status" value="2"/>
</dbReference>
<dbReference type="InterPro" id="IPR006059">
    <property type="entry name" value="SBP"/>
</dbReference>
<keyword evidence="1" id="KW-1003">Cell membrane</keyword>
<evidence type="ECO:0000256" key="3">
    <source>
        <dbReference type="ARBA" id="ARBA00023136"/>
    </source>
</evidence>
<name>A0A934SN61_9MICO</name>
<dbReference type="InterPro" id="IPR050490">
    <property type="entry name" value="Bact_solute-bd_prot1"/>
</dbReference>
<feature type="chain" id="PRO_5038953763" evidence="6">
    <location>
        <begin position="21"/>
        <end position="436"/>
    </location>
</feature>
<dbReference type="AlphaFoldDB" id="A0A934SN61"/>
<dbReference type="PROSITE" id="PS51257">
    <property type="entry name" value="PROKAR_LIPOPROTEIN"/>
    <property type="match status" value="1"/>
</dbReference>
<evidence type="ECO:0000256" key="1">
    <source>
        <dbReference type="ARBA" id="ARBA00022475"/>
    </source>
</evidence>
<dbReference type="PANTHER" id="PTHR43649">
    <property type="entry name" value="ARABINOSE-BINDING PROTEIN-RELATED"/>
    <property type="match status" value="1"/>
</dbReference>
<evidence type="ECO:0000256" key="6">
    <source>
        <dbReference type="SAM" id="SignalP"/>
    </source>
</evidence>
<keyword evidence="4" id="KW-0564">Palmitate</keyword>